<dbReference type="GO" id="GO:0004674">
    <property type="term" value="F:protein serine/threonine kinase activity"/>
    <property type="evidence" value="ECO:0007669"/>
    <property type="project" value="UniProtKB-KW"/>
</dbReference>
<dbReference type="PANTHER" id="PTHR47634:SF9">
    <property type="entry name" value="PROTEIN KINASE DOMAIN-CONTAINING PROTEIN-RELATED"/>
    <property type="match status" value="1"/>
</dbReference>
<dbReference type="SMART" id="SM00220">
    <property type="entry name" value="S_TKc"/>
    <property type="match status" value="1"/>
</dbReference>
<dbReference type="InterPro" id="IPR051334">
    <property type="entry name" value="SRPK"/>
</dbReference>
<keyword evidence="3" id="KW-0808">Transferase</keyword>
<reference evidence="11" key="1">
    <citation type="journal article" date="2020" name="Stud. Mycol.">
        <title>101 Dothideomycetes genomes: a test case for predicting lifestyles and emergence of pathogens.</title>
        <authorList>
            <person name="Haridas S."/>
            <person name="Albert R."/>
            <person name="Binder M."/>
            <person name="Bloem J."/>
            <person name="Labutti K."/>
            <person name="Salamov A."/>
            <person name="Andreopoulos B."/>
            <person name="Baker S."/>
            <person name="Barry K."/>
            <person name="Bills G."/>
            <person name="Bluhm B."/>
            <person name="Cannon C."/>
            <person name="Castanera R."/>
            <person name="Culley D."/>
            <person name="Daum C."/>
            <person name="Ezra D."/>
            <person name="Gonzalez J."/>
            <person name="Henrissat B."/>
            <person name="Kuo A."/>
            <person name="Liang C."/>
            <person name="Lipzen A."/>
            <person name="Lutzoni F."/>
            <person name="Magnuson J."/>
            <person name="Mondo S."/>
            <person name="Nolan M."/>
            <person name="Ohm R."/>
            <person name="Pangilinan J."/>
            <person name="Park H.-J."/>
            <person name="Ramirez L."/>
            <person name="Alfaro M."/>
            <person name="Sun H."/>
            <person name="Tritt A."/>
            <person name="Yoshinaga Y."/>
            <person name="Zwiers L.-H."/>
            <person name="Turgeon B."/>
            <person name="Goodwin S."/>
            <person name="Spatafora J."/>
            <person name="Crous P."/>
            <person name="Grigoriev I."/>
        </authorList>
    </citation>
    <scope>NUCLEOTIDE SEQUENCE</scope>
    <source>
        <strain evidence="11">CBS 675.92</strain>
    </source>
</reference>
<evidence type="ECO:0000256" key="2">
    <source>
        <dbReference type="ARBA" id="ARBA00022527"/>
    </source>
</evidence>
<keyword evidence="2" id="KW-0723">Serine/threonine-protein kinase</keyword>
<dbReference type="AlphaFoldDB" id="A0A6A5TUB6"/>
<evidence type="ECO:0000256" key="5">
    <source>
        <dbReference type="ARBA" id="ARBA00022777"/>
    </source>
</evidence>
<keyword evidence="4 9" id="KW-0547">Nucleotide-binding</keyword>
<evidence type="ECO:0000256" key="9">
    <source>
        <dbReference type="PROSITE-ProRule" id="PRU10141"/>
    </source>
</evidence>
<dbReference type="Gene3D" id="3.30.200.20">
    <property type="entry name" value="Phosphorylase Kinase, domain 1"/>
    <property type="match status" value="1"/>
</dbReference>
<evidence type="ECO:0000256" key="1">
    <source>
        <dbReference type="ARBA" id="ARBA00012513"/>
    </source>
</evidence>
<keyword evidence="12" id="KW-1185">Reference proteome</keyword>
<accession>A0A6A5TUB6</accession>
<sequence>MPLLVRVAEGGFHALWLVAHFDPHGGGLARGRGTDGRGAGGGELGQAGYLDCGSGVEAEDPHDYVRGVYFPVELGNVFNNGRYLVLHKLGWGGYATVWLARDTLNNTNVALKFIRKSINTHEPAIMRHLRDSPIAHANIAHPGRKHVVQLLDDFDVSASHTCLVLDVMGKSISSRAEGFTGGRLPGHIAKEVTYQVALGLDYLWQCRVAHGDLHGGNVLFAAPTISTLSEERLRSYLGEPELGAVQQLNGDPVSELSVPPYLVGLRAFRGSNTEIKIVDLGAAFFHHTRPRKLHTPWHMRAPEALFDRPLSPSVDMWSMGCVLFETVTGRSFISAMFTDRFSTIEEIKSYIGTPPAHWIKQLDDTARKRIVEGGLKSMDLDRYLRLAYDQDEAALIEEDEDDYPIEEYEKAEHEFTDKELEALSGTLSGLLRYEPALRNIPEGLLRSPWFKELNRQ</sequence>
<dbReference type="GO" id="GO:0005524">
    <property type="term" value="F:ATP binding"/>
    <property type="evidence" value="ECO:0007669"/>
    <property type="project" value="UniProtKB-UniRule"/>
</dbReference>
<name>A0A6A5TUB6_9PLEO</name>
<dbReference type="EMBL" id="ML976993">
    <property type="protein sequence ID" value="KAF1956028.1"/>
    <property type="molecule type" value="Genomic_DNA"/>
</dbReference>
<dbReference type="SUPFAM" id="SSF56112">
    <property type="entry name" value="Protein kinase-like (PK-like)"/>
    <property type="match status" value="1"/>
</dbReference>
<evidence type="ECO:0000256" key="4">
    <source>
        <dbReference type="ARBA" id="ARBA00022741"/>
    </source>
</evidence>
<dbReference type="Gene3D" id="1.10.510.10">
    <property type="entry name" value="Transferase(Phosphotransferase) domain 1"/>
    <property type="match status" value="1"/>
</dbReference>
<dbReference type="PROSITE" id="PS00107">
    <property type="entry name" value="PROTEIN_KINASE_ATP"/>
    <property type="match status" value="1"/>
</dbReference>
<evidence type="ECO:0000313" key="11">
    <source>
        <dbReference type="EMBL" id="KAF1956028.1"/>
    </source>
</evidence>
<organism evidence="11 12">
    <name type="scientific">Byssothecium circinans</name>
    <dbReference type="NCBI Taxonomy" id="147558"/>
    <lineage>
        <taxon>Eukaryota</taxon>
        <taxon>Fungi</taxon>
        <taxon>Dikarya</taxon>
        <taxon>Ascomycota</taxon>
        <taxon>Pezizomycotina</taxon>
        <taxon>Dothideomycetes</taxon>
        <taxon>Pleosporomycetidae</taxon>
        <taxon>Pleosporales</taxon>
        <taxon>Massarineae</taxon>
        <taxon>Massarinaceae</taxon>
        <taxon>Byssothecium</taxon>
    </lineage>
</organism>
<proteinExistence type="predicted"/>
<dbReference type="Pfam" id="PF00069">
    <property type="entry name" value="Pkinase"/>
    <property type="match status" value="2"/>
</dbReference>
<evidence type="ECO:0000256" key="7">
    <source>
        <dbReference type="ARBA" id="ARBA00047899"/>
    </source>
</evidence>
<dbReference type="GO" id="GO:0050684">
    <property type="term" value="P:regulation of mRNA processing"/>
    <property type="evidence" value="ECO:0007669"/>
    <property type="project" value="TreeGrafter"/>
</dbReference>
<dbReference type="InterPro" id="IPR000719">
    <property type="entry name" value="Prot_kinase_dom"/>
</dbReference>
<evidence type="ECO:0000256" key="6">
    <source>
        <dbReference type="ARBA" id="ARBA00022840"/>
    </source>
</evidence>
<dbReference type="InterPro" id="IPR017441">
    <property type="entry name" value="Protein_kinase_ATP_BS"/>
</dbReference>
<evidence type="ECO:0000256" key="3">
    <source>
        <dbReference type="ARBA" id="ARBA00022679"/>
    </source>
</evidence>
<keyword evidence="6 9" id="KW-0067">ATP-binding</keyword>
<keyword evidence="5 11" id="KW-0418">Kinase</keyword>
<evidence type="ECO:0000256" key="8">
    <source>
        <dbReference type="ARBA" id="ARBA00048679"/>
    </source>
</evidence>
<comment type="catalytic activity">
    <reaction evidence="8">
        <text>L-seryl-[protein] + ATP = O-phospho-L-seryl-[protein] + ADP + H(+)</text>
        <dbReference type="Rhea" id="RHEA:17989"/>
        <dbReference type="Rhea" id="RHEA-COMP:9863"/>
        <dbReference type="Rhea" id="RHEA-COMP:11604"/>
        <dbReference type="ChEBI" id="CHEBI:15378"/>
        <dbReference type="ChEBI" id="CHEBI:29999"/>
        <dbReference type="ChEBI" id="CHEBI:30616"/>
        <dbReference type="ChEBI" id="CHEBI:83421"/>
        <dbReference type="ChEBI" id="CHEBI:456216"/>
        <dbReference type="EC" id="2.7.11.1"/>
    </reaction>
</comment>
<comment type="catalytic activity">
    <reaction evidence="7">
        <text>L-threonyl-[protein] + ATP = O-phospho-L-threonyl-[protein] + ADP + H(+)</text>
        <dbReference type="Rhea" id="RHEA:46608"/>
        <dbReference type="Rhea" id="RHEA-COMP:11060"/>
        <dbReference type="Rhea" id="RHEA-COMP:11605"/>
        <dbReference type="ChEBI" id="CHEBI:15378"/>
        <dbReference type="ChEBI" id="CHEBI:30013"/>
        <dbReference type="ChEBI" id="CHEBI:30616"/>
        <dbReference type="ChEBI" id="CHEBI:61977"/>
        <dbReference type="ChEBI" id="CHEBI:456216"/>
        <dbReference type="EC" id="2.7.11.1"/>
    </reaction>
</comment>
<evidence type="ECO:0000313" key="12">
    <source>
        <dbReference type="Proteomes" id="UP000800035"/>
    </source>
</evidence>
<dbReference type="OrthoDB" id="5979581at2759"/>
<dbReference type="PANTHER" id="PTHR47634">
    <property type="entry name" value="PROTEIN KINASE DOMAIN-CONTAINING PROTEIN-RELATED"/>
    <property type="match status" value="1"/>
</dbReference>
<feature type="binding site" evidence="9">
    <location>
        <position position="116"/>
    </location>
    <ligand>
        <name>ATP</name>
        <dbReference type="ChEBI" id="CHEBI:30616"/>
    </ligand>
</feature>
<evidence type="ECO:0000259" key="10">
    <source>
        <dbReference type="PROSITE" id="PS50011"/>
    </source>
</evidence>
<dbReference type="PROSITE" id="PS50011">
    <property type="entry name" value="PROTEIN_KINASE_DOM"/>
    <property type="match status" value="1"/>
</dbReference>
<feature type="domain" description="Protein kinase" evidence="10">
    <location>
        <begin position="83"/>
        <end position="450"/>
    </location>
</feature>
<protein>
    <recommendedName>
        <fullName evidence="1">non-specific serine/threonine protein kinase</fullName>
        <ecNumber evidence="1">2.7.11.1</ecNumber>
    </recommendedName>
</protein>
<dbReference type="Proteomes" id="UP000800035">
    <property type="component" value="Unassembled WGS sequence"/>
</dbReference>
<dbReference type="GO" id="GO:0000245">
    <property type="term" value="P:spliceosomal complex assembly"/>
    <property type="evidence" value="ECO:0007669"/>
    <property type="project" value="TreeGrafter"/>
</dbReference>
<dbReference type="EC" id="2.7.11.1" evidence="1"/>
<dbReference type="InterPro" id="IPR011009">
    <property type="entry name" value="Kinase-like_dom_sf"/>
</dbReference>
<gene>
    <name evidence="11" type="ORF">CC80DRAFT_526107</name>
</gene>